<sequence length="240" mass="24039">MRALTSVAVAAAIMTAPACAFAAIQSVTETYTIAPTLAPFSISFTLPGFDTALGTLTGIEMVLNTSTTAAVNVYNFNLETKSFADAAVTIPVTVTGPGPTSVTSHDVAGPVSGTVGPGGLYWVPALGSYALVAGEVTIPGVTGSASDSASIPNSEFSNYIGSTVNLSYSAAAGQGNYSGSAPTGVSFSGSATTGGSFDLIYSYETSGVPETSTWAMLGLGFAALGFASLRSSRKSSRFSL</sequence>
<accession>A0A366FU38</accession>
<gene>
    <name evidence="2" type="ORF">DFR50_10251</name>
</gene>
<reference evidence="2 3" key="1">
    <citation type="submission" date="2018-06" db="EMBL/GenBank/DDBJ databases">
        <title>Genomic Encyclopedia of Type Strains, Phase IV (KMG-IV): sequencing the most valuable type-strain genomes for metagenomic binning, comparative biology and taxonomic classification.</title>
        <authorList>
            <person name="Goeker M."/>
        </authorList>
    </citation>
    <scope>NUCLEOTIDE SEQUENCE [LARGE SCALE GENOMIC DNA]</scope>
    <source>
        <strain evidence="2 3">DSM 24875</strain>
    </source>
</reference>
<evidence type="ECO:0000313" key="2">
    <source>
        <dbReference type="EMBL" id="RBP17560.1"/>
    </source>
</evidence>
<comment type="caution">
    <text evidence="2">The sequence shown here is derived from an EMBL/GenBank/DDBJ whole genome shotgun (WGS) entry which is preliminary data.</text>
</comment>
<evidence type="ECO:0000256" key="1">
    <source>
        <dbReference type="SAM" id="SignalP"/>
    </source>
</evidence>
<feature type="chain" id="PRO_5016718814" evidence="1">
    <location>
        <begin position="23"/>
        <end position="240"/>
    </location>
</feature>
<keyword evidence="1" id="KW-0732">Signal</keyword>
<dbReference type="NCBIfam" id="NF033208">
    <property type="entry name" value="choice_anch_E"/>
    <property type="match status" value="1"/>
</dbReference>
<protein>
    <submittedName>
        <fullName evidence="2">Putative secreted protein with PEP-CTERM sorting signal</fullName>
    </submittedName>
</protein>
<evidence type="ECO:0000313" key="3">
    <source>
        <dbReference type="Proteomes" id="UP000253529"/>
    </source>
</evidence>
<feature type="signal peptide" evidence="1">
    <location>
        <begin position="1"/>
        <end position="22"/>
    </location>
</feature>
<proteinExistence type="predicted"/>
<keyword evidence="3" id="KW-1185">Reference proteome</keyword>
<organism evidence="2 3">
    <name type="scientific">Roseiarcus fermentans</name>
    <dbReference type="NCBI Taxonomy" id="1473586"/>
    <lineage>
        <taxon>Bacteria</taxon>
        <taxon>Pseudomonadati</taxon>
        <taxon>Pseudomonadota</taxon>
        <taxon>Alphaproteobacteria</taxon>
        <taxon>Hyphomicrobiales</taxon>
        <taxon>Roseiarcaceae</taxon>
        <taxon>Roseiarcus</taxon>
    </lineage>
</organism>
<name>A0A366FU38_9HYPH</name>
<dbReference type="Proteomes" id="UP000253529">
    <property type="component" value="Unassembled WGS sequence"/>
</dbReference>
<dbReference type="AlphaFoldDB" id="A0A366FU38"/>
<dbReference type="EMBL" id="QNRK01000002">
    <property type="protein sequence ID" value="RBP17560.1"/>
    <property type="molecule type" value="Genomic_DNA"/>
</dbReference>